<evidence type="ECO:0000313" key="4">
    <source>
        <dbReference type="Proteomes" id="UP001454036"/>
    </source>
</evidence>
<feature type="compositionally biased region" description="Polar residues" evidence="1">
    <location>
        <begin position="280"/>
        <end position="290"/>
    </location>
</feature>
<dbReference type="PANTHER" id="PTHR33349:SF1">
    <property type="entry name" value="EMB|CAB62594.1"/>
    <property type="match status" value="1"/>
</dbReference>
<feature type="region of interest" description="Disordered" evidence="1">
    <location>
        <begin position="312"/>
        <end position="346"/>
    </location>
</feature>
<dbReference type="SMART" id="SM01054">
    <property type="entry name" value="CaM_binding"/>
    <property type="match status" value="1"/>
</dbReference>
<dbReference type="Proteomes" id="UP001454036">
    <property type="component" value="Unassembled WGS sequence"/>
</dbReference>
<feature type="domain" description="Calmodulin-binding" evidence="2">
    <location>
        <begin position="395"/>
        <end position="506"/>
    </location>
</feature>
<evidence type="ECO:0000259" key="2">
    <source>
        <dbReference type="SMART" id="SM01054"/>
    </source>
</evidence>
<dbReference type="PANTHER" id="PTHR33349">
    <property type="entry name" value="EMB|CAB62594.1"/>
    <property type="match status" value="1"/>
</dbReference>
<feature type="compositionally biased region" description="Low complexity" evidence="1">
    <location>
        <begin position="43"/>
        <end position="57"/>
    </location>
</feature>
<name>A0AAV3R1V4_LITER</name>
<feature type="compositionally biased region" description="Low complexity" evidence="1">
    <location>
        <begin position="230"/>
        <end position="241"/>
    </location>
</feature>
<feature type="compositionally biased region" description="Basic and acidic residues" evidence="1">
    <location>
        <begin position="242"/>
        <end position="259"/>
    </location>
</feature>
<feature type="compositionally biased region" description="Polar residues" evidence="1">
    <location>
        <begin position="25"/>
        <end position="37"/>
    </location>
</feature>
<feature type="compositionally biased region" description="Basic and acidic residues" evidence="1">
    <location>
        <begin position="12"/>
        <end position="24"/>
    </location>
</feature>
<evidence type="ECO:0000313" key="3">
    <source>
        <dbReference type="EMBL" id="GAA0169854.1"/>
    </source>
</evidence>
<sequence>MAEEASLLVAPEDNKLEGSAEKSIAKTNYLNGNNSGINPPRVSSGSSYHGDSSGGSSPVKIRTPKIKQKVIPNYLRPCRGSCHDLCKYGRRLTEEQIHWRSLPKRIGKPPIEIFVSKKPPVSVERKKVIVMKPIHRDLKFSPDHETVSEEPAEITSSKKVEVSRKGSETLKHKSAIVRKGSNASLNDSFMDQPKVVSTKSSGSDSSEGRRGIVRKGSNASLNGSFLDQPKVVSTKSSVSDSSEGRRGKSQRNDGAKDVKFVVTSKSSTFVDASQGKLVRSRSTSSVIEDTKTSVASKPPWKNVLARSISLNVSKPSSHGHDHVGRKKKYAKEENNSDGAADDEAEEKIEAECNKEDKGEGLFKTTKKNGKDIVKGNLGMTHKKGIAVMLKDKDSSLTKMKFQRGRTVELQSANSGPRKLKFRRAKVLLVNQDGKVDVTKNFRKAVINKARVIPKARKVVLRHRSVDGKKDAQGLFNNVIEETASKLVQSRKSKVKALVGAFETVISLQDTNPSSSVVTEGDALPNS</sequence>
<protein>
    <recommendedName>
        <fullName evidence="2">Calmodulin-binding domain-containing protein</fullName>
    </recommendedName>
</protein>
<comment type="caution">
    <text evidence="3">The sequence shown here is derived from an EMBL/GenBank/DDBJ whole genome shotgun (WGS) entry which is preliminary data.</text>
</comment>
<gene>
    <name evidence="3" type="ORF">LIER_24240</name>
</gene>
<organism evidence="3 4">
    <name type="scientific">Lithospermum erythrorhizon</name>
    <name type="common">Purple gromwell</name>
    <name type="synonym">Lithospermum officinale var. erythrorhizon</name>
    <dbReference type="NCBI Taxonomy" id="34254"/>
    <lineage>
        <taxon>Eukaryota</taxon>
        <taxon>Viridiplantae</taxon>
        <taxon>Streptophyta</taxon>
        <taxon>Embryophyta</taxon>
        <taxon>Tracheophyta</taxon>
        <taxon>Spermatophyta</taxon>
        <taxon>Magnoliopsida</taxon>
        <taxon>eudicotyledons</taxon>
        <taxon>Gunneridae</taxon>
        <taxon>Pentapetalae</taxon>
        <taxon>asterids</taxon>
        <taxon>lamiids</taxon>
        <taxon>Boraginales</taxon>
        <taxon>Boraginaceae</taxon>
        <taxon>Boraginoideae</taxon>
        <taxon>Lithospermeae</taxon>
        <taxon>Lithospermum</taxon>
    </lineage>
</organism>
<feature type="region of interest" description="Disordered" evidence="1">
    <location>
        <begin position="1"/>
        <end position="63"/>
    </location>
</feature>
<evidence type="ECO:0000256" key="1">
    <source>
        <dbReference type="SAM" id="MobiDB-lite"/>
    </source>
</evidence>
<accession>A0AAV3R1V4</accession>
<feature type="region of interest" description="Disordered" evidence="1">
    <location>
        <begin position="271"/>
        <end position="290"/>
    </location>
</feature>
<feature type="compositionally biased region" description="Basic and acidic residues" evidence="1">
    <location>
        <begin position="156"/>
        <end position="171"/>
    </location>
</feature>
<dbReference type="AlphaFoldDB" id="A0AAV3R1V4"/>
<dbReference type="Pfam" id="PF07839">
    <property type="entry name" value="CaM_binding"/>
    <property type="match status" value="1"/>
</dbReference>
<feature type="region of interest" description="Disordered" evidence="1">
    <location>
        <begin position="141"/>
        <end position="260"/>
    </location>
</feature>
<proteinExistence type="predicted"/>
<dbReference type="EMBL" id="BAABME010006999">
    <property type="protein sequence ID" value="GAA0169854.1"/>
    <property type="molecule type" value="Genomic_DNA"/>
</dbReference>
<keyword evidence="4" id="KW-1185">Reference proteome</keyword>
<reference evidence="3 4" key="1">
    <citation type="submission" date="2024-01" db="EMBL/GenBank/DDBJ databases">
        <title>The complete chloroplast genome sequence of Lithospermum erythrorhizon: insights into the phylogenetic relationship among Boraginaceae species and the maternal lineages of purple gromwells.</title>
        <authorList>
            <person name="Okada T."/>
            <person name="Watanabe K."/>
        </authorList>
    </citation>
    <scope>NUCLEOTIDE SEQUENCE [LARGE SCALE GENOMIC DNA]</scope>
</reference>
<dbReference type="InterPro" id="IPR012417">
    <property type="entry name" value="CaM-bd_dom_pln"/>
</dbReference>
<dbReference type="GO" id="GO:0005516">
    <property type="term" value="F:calmodulin binding"/>
    <property type="evidence" value="ECO:0007669"/>
    <property type="project" value="InterPro"/>
</dbReference>